<feature type="transmembrane region" description="Helical" evidence="1">
    <location>
        <begin position="91"/>
        <end position="116"/>
    </location>
</feature>
<feature type="transmembrane region" description="Helical" evidence="1">
    <location>
        <begin position="146"/>
        <end position="164"/>
    </location>
</feature>
<organism evidence="2 3">
    <name type="scientific">Actinoplanes awajinensis subsp. mycoplanecinus</name>
    <dbReference type="NCBI Taxonomy" id="135947"/>
    <lineage>
        <taxon>Bacteria</taxon>
        <taxon>Bacillati</taxon>
        <taxon>Actinomycetota</taxon>
        <taxon>Actinomycetes</taxon>
        <taxon>Micromonosporales</taxon>
        <taxon>Micromonosporaceae</taxon>
        <taxon>Actinoplanes</taxon>
    </lineage>
</organism>
<keyword evidence="3" id="KW-1185">Reference proteome</keyword>
<feature type="transmembrane region" description="Helical" evidence="1">
    <location>
        <begin position="198"/>
        <end position="221"/>
    </location>
</feature>
<comment type="caution">
    <text evidence="2">The sequence shown here is derived from an EMBL/GenBank/DDBJ whole genome shotgun (WGS) entry which is preliminary data.</text>
</comment>
<dbReference type="EMBL" id="LLZH01000283">
    <property type="protein sequence ID" value="KUL28925.1"/>
    <property type="molecule type" value="Genomic_DNA"/>
</dbReference>
<keyword evidence="1" id="KW-1133">Transmembrane helix</keyword>
<evidence type="ECO:0000313" key="3">
    <source>
        <dbReference type="Proteomes" id="UP000053244"/>
    </source>
</evidence>
<reference evidence="2 3" key="1">
    <citation type="submission" date="2015-10" db="EMBL/GenBank/DDBJ databases">
        <authorList>
            <person name="Gilbert D.G."/>
        </authorList>
    </citation>
    <scope>NUCLEOTIDE SEQUENCE [LARGE SCALE GENOMIC DNA]</scope>
    <source>
        <strain evidence="2 3">NRRL B-16712</strain>
    </source>
</reference>
<dbReference type="AlphaFoldDB" id="A0A101JL65"/>
<accession>A0A101JL65</accession>
<name>A0A101JL65_9ACTN</name>
<evidence type="ECO:0008006" key="4">
    <source>
        <dbReference type="Google" id="ProtNLM"/>
    </source>
</evidence>
<protein>
    <recommendedName>
        <fullName evidence="4">DUF4386 family protein</fullName>
    </recommendedName>
</protein>
<feature type="transmembrane region" description="Helical" evidence="1">
    <location>
        <begin position="56"/>
        <end position="79"/>
    </location>
</feature>
<dbReference type="Proteomes" id="UP000053244">
    <property type="component" value="Unassembled WGS sequence"/>
</dbReference>
<proteinExistence type="predicted"/>
<evidence type="ECO:0000313" key="2">
    <source>
        <dbReference type="EMBL" id="KUL28925.1"/>
    </source>
</evidence>
<feature type="transmembrane region" description="Helical" evidence="1">
    <location>
        <begin position="171"/>
        <end position="192"/>
    </location>
</feature>
<keyword evidence="1" id="KW-0472">Membrane</keyword>
<dbReference type="RefSeq" id="WP_067698274.1">
    <property type="nucleotide sequence ID" value="NZ_LLZH01000283.1"/>
</dbReference>
<keyword evidence="1" id="KW-0812">Transmembrane</keyword>
<evidence type="ECO:0000256" key="1">
    <source>
        <dbReference type="SAM" id="Phobius"/>
    </source>
</evidence>
<gene>
    <name evidence="2" type="ORF">ADL15_30235</name>
</gene>
<sequence>MTTIDNSRGAALTAAITGPLVLVASFAQPPDGPSLLTATTTQIQEYGRSQAGALRVGAFAAMLSMALLLVFTAALTTVARAAAPRSLLPDLFAGASHLLVVSLFLGSVAGAVLAVLPGLAGGDAPSAEILYAWHGVAGFTHLAGDFQMVFIAVLTGAFSLVAWRTRIVPRWVSVLGAVVAAAAALGTAGVTLNSDVLYGFWFGGLYGWVLWIPITGIVLAVRTRRAAAVVH</sequence>